<feature type="compositionally biased region" description="Basic and acidic residues" evidence="1">
    <location>
        <begin position="294"/>
        <end position="307"/>
    </location>
</feature>
<reference evidence="3 4" key="1">
    <citation type="submission" date="2019-04" db="EMBL/GenBank/DDBJ databases">
        <title>Draft genome of the big-headed turtle Platysternon megacephalum.</title>
        <authorList>
            <person name="Gong S."/>
        </authorList>
    </citation>
    <scope>NUCLEOTIDE SEQUENCE [LARGE SCALE GENOMIC DNA]</scope>
    <source>
        <strain evidence="3">DO16091913</strain>
        <tissue evidence="3">Muscle</tissue>
    </source>
</reference>
<reference evidence="3 4" key="2">
    <citation type="submission" date="2019-04" db="EMBL/GenBank/DDBJ databases">
        <title>The genome sequence of big-headed turtle.</title>
        <authorList>
            <person name="Gong S."/>
        </authorList>
    </citation>
    <scope>NUCLEOTIDE SEQUENCE [LARGE SCALE GENOMIC DNA]</scope>
    <source>
        <strain evidence="3">DO16091913</strain>
        <tissue evidence="3">Muscle</tissue>
    </source>
</reference>
<dbReference type="GO" id="GO:0043240">
    <property type="term" value="C:Fanconi anaemia nuclear complex"/>
    <property type="evidence" value="ECO:0007669"/>
    <property type="project" value="TreeGrafter"/>
</dbReference>
<name>A0A4D9F2N1_9SAUR</name>
<feature type="compositionally biased region" description="Basic and acidic residues" evidence="1">
    <location>
        <begin position="341"/>
        <end position="350"/>
    </location>
</feature>
<dbReference type="AlphaFoldDB" id="A0A4D9F2N1"/>
<feature type="region of interest" description="Disordered" evidence="1">
    <location>
        <begin position="1"/>
        <end position="147"/>
    </location>
</feature>
<feature type="region of interest" description="Disordered" evidence="1">
    <location>
        <begin position="286"/>
        <end position="307"/>
    </location>
</feature>
<evidence type="ECO:0000259" key="2">
    <source>
        <dbReference type="PROSITE" id="PS51906"/>
    </source>
</evidence>
<dbReference type="InterPro" id="IPR031491">
    <property type="entry name" value="FANCA_interact"/>
</dbReference>
<keyword evidence="4" id="KW-1185">Reference proteome</keyword>
<dbReference type="EMBL" id="QXTE01000014">
    <property type="protein sequence ID" value="TFK13682.1"/>
    <property type="molecule type" value="Genomic_DNA"/>
</dbReference>
<dbReference type="OrthoDB" id="10063431at2759"/>
<dbReference type="GO" id="GO:0043130">
    <property type="term" value="F:ubiquitin binding"/>
    <property type="evidence" value="ECO:0007669"/>
    <property type="project" value="InterPro"/>
</dbReference>
<dbReference type="Pfam" id="PF15751">
    <property type="entry name" value="FANCA_interact"/>
    <property type="match status" value="1"/>
</dbReference>
<feature type="domain" description="UBZ2-type" evidence="2">
    <location>
        <begin position="402"/>
        <end position="438"/>
    </location>
</feature>
<feature type="compositionally biased region" description="Basic and acidic residues" evidence="1">
    <location>
        <begin position="133"/>
        <end position="145"/>
    </location>
</feature>
<organism evidence="3 4">
    <name type="scientific">Platysternon megacephalum</name>
    <name type="common">big-headed turtle</name>
    <dbReference type="NCBI Taxonomy" id="55544"/>
    <lineage>
        <taxon>Eukaryota</taxon>
        <taxon>Metazoa</taxon>
        <taxon>Chordata</taxon>
        <taxon>Craniata</taxon>
        <taxon>Vertebrata</taxon>
        <taxon>Euteleostomi</taxon>
        <taxon>Archelosauria</taxon>
        <taxon>Testudinata</taxon>
        <taxon>Testudines</taxon>
        <taxon>Cryptodira</taxon>
        <taxon>Durocryptodira</taxon>
        <taxon>Testudinoidea</taxon>
        <taxon>Platysternidae</taxon>
        <taxon>Platysternon</taxon>
    </lineage>
</organism>
<dbReference type="PANTHER" id="PTHR37862:SF1">
    <property type="entry name" value="FANCONI ANEMIA CORE COMPLEX-ASSOCIATED PROTEIN 20"/>
    <property type="match status" value="1"/>
</dbReference>
<evidence type="ECO:0000313" key="4">
    <source>
        <dbReference type="Proteomes" id="UP000297703"/>
    </source>
</evidence>
<comment type="caution">
    <text evidence="3">The sequence shown here is derived from an EMBL/GenBank/DDBJ whole genome shotgun (WGS) entry which is preliminary data.</text>
</comment>
<dbReference type="InterPro" id="IPR052689">
    <property type="entry name" value="FA_core_complex_assoc"/>
</dbReference>
<dbReference type="PROSITE" id="PS51906">
    <property type="entry name" value="ZF_UBZ2"/>
    <property type="match status" value="1"/>
</dbReference>
<dbReference type="InterPro" id="IPR031490">
    <property type="entry name" value="UBZ2_FAAP20"/>
</dbReference>
<gene>
    <name evidence="3" type="ORF">DR999_PMT02696</name>
</gene>
<accession>A0A4D9F2N1</accession>
<sequence length="438" mass="48410">MMGLCTEPPWAPPLSPPSHTEFGLLQPSPHDGAPAPLPPEEPSACPITKPTPNPGRPELPHPRTPGSSALSPPLQGRPELSPREPSPAPSDPGGSHRGGRGCAARSRPLGRAMSEEGGGGKLRLKPRKAPPGRSREPSPGREPPARRQTLANRYSWFEQQGLSESENMWMLILKAVNPDLKPTSWETMPSLPEFFGQNSENEKNPPKPEVFKVGMKDFQWIPLPSFYKEKALNRKTPSCCHISKSQTEHLMEREDQADQNQLNIAPVVEKISLAVNDDPDEIIRMKHSRKSSSKLKEKERTERYERNQCTDSTLHSVPASTQSLAKDFCLQQLCKGTVLSEEKNRKENESKGQQSDAQMDQHNVLLGETRSTSAEIKSPVDIPKVEGLEEKAEDQRAGTLTLDSCPMCLIQFTGTLSQLDIDSHLAKCLSESADDVIW</sequence>
<evidence type="ECO:0000256" key="1">
    <source>
        <dbReference type="SAM" id="MobiDB-lite"/>
    </source>
</evidence>
<dbReference type="STRING" id="55544.A0A4D9F2N1"/>
<protein>
    <submittedName>
        <fullName evidence="3">Ras-associated and pleckstrin homology domains-containing protein 1</fullName>
    </submittedName>
</protein>
<feature type="region of interest" description="Disordered" evidence="1">
    <location>
        <begin position="341"/>
        <end position="360"/>
    </location>
</feature>
<dbReference type="PANTHER" id="PTHR37862">
    <property type="entry name" value="FANCONI ANEMIA CORE COMPLEX-ASSOCIATED PROTEIN 20"/>
    <property type="match status" value="1"/>
</dbReference>
<dbReference type="Proteomes" id="UP000297703">
    <property type="component" value="Unassembled WGS sequence"/>
</dbReference>
<evidence type="ECO:0000313" key="3">
    <source>
        <dbReference type="EMBL" id="TFK13682.1"/>
    </source>
</evidence>
<dbReference type="Pfam" id="PF15750">
    <property type="entry name" value="UBZ_FAAP20"/>
    <property type="match status" value="1"/>
</dbReference>
<proteinExistence type="predicted"/>